<dbReference type="AlphaFoldDB" id="F2NXI6"/>
<dbReference type="Gene3D" id="2.170.120.40">
    <property type="entry name" value="YbbR-like domain"/>
    <property type="match status" value="1"/>
</dbReference>
<evidence type="ECO:0000256" key="2">
    <source>
        <dbReference type="SAM" id="Phobius"/>
    </source>
</evidence>
<keyword evidence="2" id="KW-0812">Transmembrane</keyword>
<dbReference type="eggNOG" id="COG4856">
    <property type="taxonomic scope" value="Bacteria"/>
</dbReference>
<keyword evidence="2" id="KW-1133">Transmembrane helix</keyword>
<dbReference type="InterPro" id="IPR012505">
    <property type="entry name" value="YbbR"/>
</dbReference>
<feature type="transmembrane region" description="Helical" evidence="2">
    <location>
        <begin position="14"/>
        <end position="31"/>
    </location>
</feature>
<name>F2NXI6_TRES6</name>
<dbReference type="EMBL" id="CP002631">
    <property type="protein sequence ID" value="AEB14065.1"/>
    <property type="molecule type" value="Genomic_DNA"/>
</dbReference>
<reference evidence="3 4" key="1">
    <citation type="journal article" date="2011" name="Stand. Genomic Sci.">
        <title>Complete genome sequence of Treponema succinifaciens type strain (6091).</title>
        <authorList>
            <person name="Han C."/>
            <person name="Gronow S."/>
            <person name="Teshima H."/>
            <person name="Lapidus A."/>
            <person name="Nolan M."/>
            <person name="Lucas S."/>
            <person name="Hammon N."/>
            <person name="Deshpande S."/>
            <person name="Cheng J.F."/>
            <person name="Zeytun A."/>
            <person name="Tapia R."/>
            <person name="Goodwin L."/>
            <person name="Pitluck S."/>
            <person name="Liolios K."/>
            <person name="Pagani I."/>
            <person name="Ivanova N."/>
            <person name="Mavromatis K."/>
            <person name="Mikhailova N."/>
            <person name="Huntemann M."/>
            <person name="Pati A."/>
            <person name="Chen A."/>
            <person name="Palaniappan K."/>
            <person name="Land M."/>
            <person name="Hauser L."/>
            <person name="Brambilla E.M."/>
            <person name="Rohde M."/>
            <person name="Goker M."/>
            <person name="Woyke T."/>
            <person name="Bristow J."/>
            <person name="Eisen J.A."/>
            <person name="Markowitz V."/>
            <person name="Hugenholtz P."/>
            <person name="Kyrpides N.C."/>
            <person name="Klenk H.P."/>
            <person name="Detter J.C."/>
        </authorList>
    </citation>
    <scope>NUCLEOTIDE SEQUENCE [LARGE SCALE GENOMIC DNA]</scope>
    <source>
        <strain evidence="4">ATCC 33096 / DSM 2489 / 6091</strain>
    </source>
</reference>
<gene>
    <name evidence="3" type="ordered locus">Tresu_1153</name>
</gene>
<dbReference type="HOGENOM" id="CLU_053150_0_0_12"/>
<accession>F2NXI6</accession>
<proteinExistence type="predicted"/>
<evidence type="ECO:0000256" key="1">
    <source>
        <dbReference type="SAM" id="MobiDB-lite"/>
    </source>
</evidence>
<dbReference type="Pfam" id="PF07949">
    <property type="entry name" value="YbbR"/>
    <property type="match status" value="1"/>
</dbReference>
<organism evidence="3 4">
    <name type="scientific">Treponema succinifaciens (strain ATCC 33096 / DSM 2489 / 6091)</name>
    <dbReference type="NCBI Taxonomy" id="869209"/>
    <lineage>
        <taxon>Bacteria</taxon>
        <taxon>Pseudomonadati</taxon>
        <taxon>Spirochaetota</taxon>
        <taxon>Spirochaetia</taxon>
        <taxon>Spirochaetales</taxon>
        <taxon>Treponemataceae</taxon>
        <taxon>Treponema</taxon>
    </lineage>
</organism>
<evidence type="ECO:0000313" key="3">
    <source>
        <dbReference type="EMBL" id="AEB14065.1"/>
    </source>
</evidence>
<dbReference type="PANTHER" id="PTHR37804:SF1">
    <property type="entry name" value="CDAA REGULATORY PROTEIN CDAR"/>
    <property type="match status" value="1"/>
</dbReference>
<dbReference type="PANTHER" id="PTHR37804">
    <property type="entry name" value="CDAA REGULATORY PROTEIN CDAR"/>
    <property type="match status" value="1"/>
</dbReference>
<protein>
    <submittedName>
        <fullName evidence="3">YbbR family protein</fullName>
    </submittedName>
</protein>
<dbReference type="InterPro" id="IPR053154">
    <property type="entry name" value="c-di-AMP_regulator"/>
</dbReference>
<dbReference type="Proteomes" id="UP000006852">
    <property type="component" value="Chromosome"/>
</dbReference>
<dbReference type="Gene3D" id="2.170.120.30">
    <property type="match status" value="2"/>
</dbReference>
<keyword evidence="2" id="KW-0472">Membrane</keyword>
<evidence type="ECO:0000313" key="4">
    <source>
        <dbReference type="Proteomes" id="UP000006852"/>
    </source>
</evidence>
<dbReference type="STRING" id="869209.Tresu_1153"/>
<dbReference type="KEGG" id="tsu:Tresu_1153"/>
<sequence length="346" mass="37869">MSINQLLAKITKNWPVKAICFVLAAMIYFFHQISLLDVKTFSVPLEVRAEGNMIPVSGLEQVKYIRVKVRTKRDQIASIMEKDLTAFIDVSSQTKEGIYDFPVYVDLDEKIVQLDLEPLEIYNQPDNVKIQIQKKTTKAVPLYASVLGKPAHGYKALSAELEPSFVTLCGPASMLDSINKMPVGAVSVEGAEGSISKIVSPVNTNSYISILGEKNSIRVSVPIVIEGTAKEFKNVPVVLVNLSQSLAVSGDAVEIDFSVEGNLLDIEKVSPANFNVFADCAFITEPGIYEVPVQIDAPGNLTITSQSFSVFVLNVVKSEQEEEIPIEEPEPEKKSTSSVFKVPVLS</sequence>
<dbReference type="RefSeq" id="WP_013701354.1">
    <property type="nucleotide sequence ID" value="NC_015385.1"/>
</dbReference>
<dbReference type="GeneID" id="302998313"/>
<feature type="region of interest" description="Disordered" evidence="1">
    <location>
        <begin position="322"/>
        <end position="346"/>
    </location>
</feature>
<keyword evidence="4" id="KW-1185">Reference proteome</keyword>
<reference evidence="4" key="2">
    <citation type="submission" date="2011-04" db="EMBL/GenBank/DDBJ databases">
        <title>The complete genome of chromosome of Treponema succinifaciens DSM 2489.</title>
        <authorList>
            <person name="Lucas S."/>
            <person name="Copeland A."/>
            <person name="Lapidus A."/>
            <person name="Bruce D."/>
            <person name="Goodwin L."/>
            <person name="Pitluck S."/>
            <person name="Peters L."/>
            <person name="Kyrpides N."/>
            <person name="Mavromatis K."/>
            <person name="Ivanova N."/>
            <person name="Ovchinnikova G."/>
            <person name="Teshima H."/>
            <person name="Detter J.C."/>
            <person name="Tapia R."/>
            <person name="Han C."/>
            <person name="Land M."/>
            <person name="Hauser L."/>
            <person name="Markowitz V."/>
            <person name="Cheng J.-F."/>
            <person name="Hugenholtz P."/>
            <person name="Woyke T."/>
            <person name="Wu D."/>
            <person name="Gronow S."/>
            <person name="Wellnitz S."/>
            <person name="Brambilla E."/>
            <person name="Klenk H.-P."/>
            <person name="Eisen J.A."/>
        </authorList>
    </citation>
    <scope>NUCLEOTIDE SEQUENCE [LARGE SCALE GENOMIC DNA]</scope>
    <source>
        <strain evidence="4">ATCC 33096 / DSM 2489 / 6091</strain>
    </source>
</reference>